<evidence type="ECO:0000256" key="5">
    <source>
        <dbReference type="ARBA" id="ARBA00023180"/>
    </source>
</evidence>
<accession>A0ABN8SS86</accession>
<feature type="domain" description="Sulfatase N-terminal" evidence="6">
    <location>
        <begin position="4"/>
        <end position="150"/>
    </location>
</feature>
<feature type="non-terminal residue" evidence="7">
    <location>
        <position position="1"/>
    </location>
</feature>
<protein>
    <recommendedName>
        <fullName evidence="6">Sulfatase N-terminal domain-containing protein</fullName>
    </recommendedName>
</protein>
<dbReference type="Pfam" id="PF00884">
    <property type="entry name" value="Sulfatase"/>
    <property type="match status" value="1"/>
</dbReference>
<dbReference type="PANTHER" id="PTHR10342:SF274">
    <property type="entry name" value="ARYLSULFATASE B"/>
    <property type="match status" value="1"/>
</dbReference>
<dbReference type="InterPro" id="IPR017850">
    <property type="entry name" value="Alkaline_phosphatase_core_sf"/>
</dbReference>
<evidence type="ECO:0000256" key="2">
    <source>
        <dbReference type="ARBA" id="ARBA00008779"/>
    </source>
</evidence>
<evidence type="ECO:0000313" key="8">
    <source>
        <dbReference type="Proteomes" id="UP001159427"/>
    </source>
</evidence>
<evidence type="ECO:0000256" key="1">
    <source>
        <dbReference type="ARBA" id="ARBA00001913"/>
    </source>
</evidence>
<keyword evidence="8" id="KW-1185">Reference proteome</keyword>
<comment type="cofactor">
    <cofactor evidence="1">
        <name>Ca(2+)</name>
        <dbReference type="ChEBI" id="CHEBI:29108"/>
    </cofactor>
</comment>
<dbReference type="Proteomes" id="UP001159427">
    <property type="component" value="Unassembled WGS sequence"/>
</dbReference>
<keyword evidence="5" id="KW-0325">Glycoprotein</keyword>
<name>A0ABN8SS86_9CNID</name>
<gene>
    <name evidence="7" type="ORF">PEVE_00026004</name>
</gene>
<dbReference type="PANTHER" id="PTHR10342">
    <property type="entry name" value="ARYLSULFATASE"/>
    <property type="match status" value="1"/>
</dbReference>
<sequence>NSNTQQAVQVIKEHSSSRPLFLYLPFQNVHDPVQAPQKYIDKYSFIENKTRRTYAAMLDIVDEAIGNVTRSLEKAGLWDNTLFIFTTDNGGRPESGGYNWPLRGQKDTLWEGGVRGVAFVHGPMLKKTGVKSKELLHSTDWYPTLINLAGGKVDNNPVPVDGFDVWETISAGKPSPRTEILLNIDLAPKKKRYRGYYEGAAIRVADMKLLVSCPNTSWFKPPELFISFYHFQNSQVKGFIEVALYNITADPTEHNDLSQTLPDVVQKLQERLEFYKRSAVSPLNKPADSQAWDVARKDGIWTPWRSTVDENAQ</sequence>
<keyword evidence="4" id="KW-0106">Calcium</keyword>
<reference evidence="7 8" key="1">
    <citation type="submission" date="2022-05" db="EMBL/GenBank/DDBJ databases">
        <authorList>
            <consortium name="Genoscope - CEA"/>
            <person name="William W."/>
        </authorList>
    </citation>
    <scope>NUCLEOTIDE SEQUENCE [LARGE SCALE GENOMIC DNA]</scope>
</reference>
<evidence type="ECO:0000259" key="6">
    <source>
        <dbReference type="Pfam" id="PF00884"/>
    </source>
</evidence>
<evidence type="ECO:0000256" key="3">
    <source>
        <dbReference type="ARBA" id="ARBA00022723"/>
    </source>
</evidence>
<dbReference type="Gene3D" id="3.30.1120.10">
    <property type="match status" value="1"/>
</dbReference>
<dbReference type="EMBL" id="CALNXI010003504">
    <property type="protein sequence ID" value="CAH3193506.1"/>
    <property type="molecule type" value="Genomic_DNA"/>
</dbReference>
<dbReference type="InterPro" id="IPR047115">
    <property type="entry name" value="ARSB"/>
</dbReference>
<dbReference type="SUPFAM" id="SSF53649">
    <property type="entry name" value="Alkaline phosphatase-like"/>
    <property type="match status" value="1"/>
</dbReference>
<organism evidence="7 8">
    <name type="scientific">Porites evermanni</name>
    <dbReference type="NCBI Taxonomy" id="104178"/>
    <lineage>
        <taxon>Eukaryota</taxon>
        <taxon>Metazoa</taxon>
        <taxon>Cnidaria</taxon>
        <taxon>Anthozoa</taxon>
        <taxon>Hexacorallia</taxon>
        <taxon>Scleractinia</taxon>
        <taxon>Fungiina</taxon>
        <taxon>Poritidae</taxon>
        <taxon>Porites</taxon>
    </lineage>
</organism>
<comment type="caution">
    <text evidence="7">The sequence shown here is derived from an EMBL/GenBank/DDBJ whole genome shotgun (WGS) entry which is preliminary data.</text>
</comment>
<evidence type="ECO:0000313" key="7">
    <source>
        <dbReference type="EMBL" id="CAH3193506.1"/>
    </source>
</evidence>
<comment type="similarity">
    <text evidence="2">Belongs to the sulfatase family.</text>
</comment>
<evidence type="ECO:0000256" key="4">
    <source>
        <dbReference type="ARBA" id="ARBA00022837"/>
    </source>
</evidence>
<keyword evidence="3" id="KW-0479">Metal-binding</keyword>
<dbReference type="InterPro" id="IPR000917">
    <property type="entry name" value="Sulfatase_N"/>
</dbReference>
<dbReference type="Gene3D" id="3.40.720.10">
    <property type="entry name" value="Alkaline Phosphatase, subunit A"/>
    <property type="match status" value="1"/>
</dbReference>
<proteinExistence type="inferred from homology"/>